<protein>
    <submittedName>
        <fullName evidence="1">Uncharacterized protein</fullName>
    </submittedName>
</protein>
<keyword evidence="2" id="KW-1185">Reference proteome</keyword>
<evidence type="ECO:0000313" key="1">
    <source>
        <dbReference type="EMBL" id="KIY61915.1"/>
    </source>
</evidence>
<accession>A0A0D7AV81</accession>
<dbReference type="AlphaFoldDB" id="A0A0D7AV81"/>
<sequence length="297" mass="33717">MHAMDDTPCQSLCITPIFDGIPIDIVYSISIIAAITSPSVAATLLRVSRLLHSWIKPILYRRICIVEKGSDAAGRLIPRGLRELDPAAHTRILQTTRLIETCSVYAFKWSPDKRDLCENTMYTEFAPFFLSLLKDCPNLRRMSIVLPCRWIQSERGNRLRTELAALPPNLTHLSFLVHGTEFGDAESDLRRVLSRVHENDTLRVCVVRFTNEDYWNGRPADWLMQGLTDMRIVLVCSYAANGSAGVARLITLSNTMNSRHFNTATQERLLVDEDEMWEVAECVVQERYNNANKSSLS</sequence>
<organism evidence="1 2">
    <name type="scientific">Cylindrobasidium torrendii FP15055 ss-10</name>
    <dbReference type="NCBI Taxonomy" id="1314674"/>
    <lineage>
        <taxon>Eukaryota</taxon>
        <taxon>Fungi</taxon>
        <taxon>Dikarya</taxon>
        <taxon>Basidiomycota</taxon>
        <taxon>Agaricomycotina</taxon>
        <taxon>Agaricomycetes</taxon>
        <taxon>Agaricomycetidae</taxon>
        <taxon>Agaricales</taxon>
        <taxon>Marasmiineae</taxon>
        <taxon>Physalacriaceae</taxon>
        <taxon>Cylindrobasidium</taxon>
    </lineage>
</organism>
<evidence type="ECO:0000313" key="2">
    <source>
        <dbReference type="Proteomes" id="UP000054007"/>
    </source>
</evidence>
<proteinExistence type="predicted"/>
<dbReference type="EMBL" id="KN880851">
    <property type="protein sequence ID" value="KIY61915.1"/>
    <property type="molecule type" value="Genomic_DNA"/>
</dbReference>
<reference evidence="1 2" key="1">
    <citation type="journal article" date="2015" name="Fungal Genet. Biol.">
        <title>Evolution of novel wood decay mechanisms in Agaricales revealed by the genome sequences of Fistulina hepatica and Cylindrobasidium torrendii.</title>
        <authorList>
            <person name="Floudas D."/>
            <person name="Held B.W."/>
            <person name="Riley R."/>
            <person name="Nagy L.G."/>
            <person name="Koehler G."/>
            <person name="Ransdell A.S."/>
            <person name="Younus H."/>
            <person name="Chow J."/>
            <person name="Chiniquy J."/>
            <person name="Lipzen A."/>
            <person name="Tritt A."/>
            <person name="Sun H."/>
            <person name="Haridas S."/>
            <person name="LaButti K."/>
            <person name="Ohm R.A."/>
            <person name="Kues U."/>
            <person name="Blanchette R.A."/>
            <person name="Grigoriev I.V."/>
            <person name="Minto R.E."/>
            <person name="Hibbett D.S."/>
        </authorList>
    </citation>
    <scope>NUCLEOTIDE SEQUENCE [LARGE SCALE GENOMIC DNA]</scope>
    <source>
        <strain evidence="1 2">FP15055 ss-10</strain>
    </source>
</reference>
<name>A0A0D7AV81_9AGAR</name>
<dbReference type="Proteomes" id="UP000054007">
    <property type="component" value="Unassembled WGS sequence"/>
</dbReference>
<gene>
    <name evidence="1" type="ORF">CYLTODRAFT_494979</name>
</gene>